<keyword evidence="3" id="KW-1185">Reference proteome</keyword>
<organism evidence="2 3">
    <name type="scientific">Tetrabaena socialis</name>
    <dbReference type="NCBI Taxonomy" id="47790"/>
    <lineage>
        <taxon>Eukaryota</taxon>
        <taxon>Viridiplantae</taxon>
        <taxon>Chlorophyta</taxon>
        <taxon>core chlorophytes</taxon>
        <taxon>Chlorophyceae</taxon>
        <taxon>CS clade</taxon>
        <taxon>Chlamydomonadales</taxon>
        <taxon>Tetrabaenaceae</taxon>
        <taxon>Tetrabaena</taxon>
    </lineage>
</organism>
<dbReference type="EMBL" id="PGGS01000635">
    <property type="protein sequence ID" value="PNH02549.1"/>
    <property type="molecule type" value="Genomic_DNA"/>
</dbReference>
<comment type="caution">
    <text evidence="2">The sequence shown here is derived from an EMBL/GenBank/DDBJ whole genome shotgun (WGS) entry which is preliminary data.</text>
</comment>
<accession>A0A2J7ZQL4</accession>
<evidence type="ECO:0000259" key="1">
    <source>
        <dbReference type="Pfam" id="PF05712"/>
    </source>
</evidence>
<protein>
    <recommendedName>
        <fullName evidence="1">MRG domain-containing protein</fullName>
    </recommendedName>
</protein>
<feature type="domain" description="MRG" evidence="1">
    <location>
        <begin position="46"/>
        <end position="83"/>
    </location>
</feature>
<dbReference type="AlphaFoldDB" id="A0A2J7ZQL4"/>
<evidence type="ECO:0000313" key="3">
    <source>
        <dbReference type="Proteomes" id="UP000236333"/>
    </source>
</evidence>
<dbReference type="Proteomes" id="UP000236333">
    <property type="component" value="Unassembled WGS sequence"/>
</dbReference>
<dbReference type="Pfam" id="PF05712">
    <property type="entry name" value="MRG"/>
    <property type="match status" value="1"/>
</dbReference>
<name>A0A2J7ZQL4_9CHLO</name>
<reference evidence="2 3" key="1">
    <citation type="journal article" date="2017" name="Mol. Biol. Evol.">
        <title>The 4-celled Tetrabaena socialis nuclear genome reveals the essential components for genetic control of cell number at the origin of multicellularity in the volvocine lineage.</title>
        <authorList>
            <person name="Featherston J."/>
            <person name="Arakaki Y."/>
            <person name="Hanschen E.R."/>
            <person name="Ferris P.J."/>
            <person name="Michod R.E."/>
            <person name="Olson B.J.S.C."/>
            <person name="Nozaki H."/>
            <person name="Durand P.M."/>
        </authorList>
    </citation>
    <scope>NUCLEOTIDE SEQUENCE [LARGE SCALE GENOMIC DNA]</scope>
    <source>
        <strain evidence="2 3">NIES-571</strain>
    </source>
</reference>
<proteinExistence type="predicted"/>
<sequence>MGAAAACSAANRKLPRERCAAATQAVGGSKEAAQVAGSAATHTPEAEVAAGLRSYLSKALAAVLLYRSEQPQVSSGRAQVGAGRGPAGGRPPALLLLRHGAPAAPLLQLPGFLAAAGAGAMNEDVTAVAVQATVAADNTVDNTVAEEFNLSAMRRLASGVLVAAQWMRPQHLAQALRALAKLQMATRCAARRFLGALGLDSARTVFGLARLGPGLVPRSLMRPLKGRVEGPASADVSVPIPRITRDPGPLLRLLRRPWCR</sequence>
<evidence type="ECO:0000313" key="2">
    <source>
        <dbReference type="EMBL" id="PNH02549.1"/>
    </source>
</evidence>
<gene>
    <name evidence="2" type="ORF">TSOC_011466</name>
</gene>
<dbReference type="InterPro" id="IPR026541">
    <property type="entry name" value="MRG_dom"/>
</dbReference>